<dbReference type="EMBL" id="JAKLWS010000014">
    <property type="protein sequence ID" value="MCG2589263.1"/>
    <property type="molecule type" value="Genomic_DNA"/>
</dbReference>
<protein>
    <submittedName>
        <fullName evidence="1">Uncharacterized protein</fullName>
    </submittedName>
</protein>
<name>A0ABS9KEH4_9BACT</name>
<gene>
    <name evidence="1" type="ORF">L6773_11855</name>
</gene>
<dbReference type="Proteomes" id="UP001165366">
    <property type="component" value="Unassembled WGS sequence"/>
</dbReference>
<reference evidence="1" key="1">
    <citation type="submission" date="2022-01" db="EMBL/GenBank/DDBJ databases">
        <authorList>
            <person name="Wang Y."/>
        </authorList>
    </citation>
    <scope>NUCLEOTIDE SEQUENCE</scope>
    <source>
        <strain evidence="1">WB101</strain>
    </source>
</reference>
<sequence>MSIPAFCNWAVIPSRGEFVSTAIRYPLSCRPVELVEHLDEAGRYELE</sequence>
<comment type="caution">
    <text evidence="1">The sequence shown here is derived from an EMBL/GenBank/DDBJ whole genome shotgun (WGS) entry which is preliminary data.</text>
</comment>
<evidence type="ECO:0000313" key="1">
    <source>
        <dbReference type="EMBL" id="MCG2589263.1"/>
    </source>
</evidence>
<evidence type="ECO:0000313" key="2">
    <source>
        <dbReference type="Proteomes" id="UP001165366"/>
    </source>
</evidence>
<reference evidence="1" key="2">
    <citation type="submission" date="2024-05" db="EMBL/GenBank/DDBJ databases">
        <title>Rhodohalobacter halophilus gen. nov., sp. nov., a moderately halophilic member of the family Balneolaceae.</title>
        <authorList>
            <person name="Xia J."/>
        </authorList>
    </citation>
    <scope>NUCLEOTIDE SEQUENCE</scope>
    <source>
        <strain evidence="1">WB101</strain>
    </source>
</reference>
<proteinExistence type="predicted"/>
<organism evidence="1 2">
    <name type="scientific">Rhodohalobacter sulfatireducens</name>
    <dbReference type="NCBI Taxonomy" id="2911366"/>
    <lineage>
        <taxon>Bacteria</taxon>
        <taxon>Pseudomonadati</taxon>
        <taxon>Balneolota</taxon>
        <taxon>Balneolia</taxon>
        <taxon>Balneolales</taxon>
        <taxon>Balneolaceae</taxon>
        <taxon>Rhodohalobacter</taxon>
    </lineage>
</organism>
<keyword evidence="2" id="KW-1185">Reference proteome</keyword>
<accession>A0ABS9KEH4</accession>